<dbReference type="Proteomes" id="UP001325680">
    <property type="component" value="Chromosome"/>
</dbReference>
<dbReference type="EMBL" id="CP139960">
    <property type="protein sequence ID" value="WQD36434.1"/>
    <property type="molecule type" value="Genomic_DNA"/>
</dbReference>
<feature type="transmembrane region" description="Helical" evidence="2">
    <location>
        <begin position="6"/>
        <end position="28"/>
    </location>
</feature>
<keyword evidence="2" id="KW-0812">Transmembrane</keyword>
<keyword evidence="2" id="KW-1133">Transmembrane helix</keyword>
<evidence type="ECO:0000256" key="2">
    <source>
        <dbReference type="SAM" id="Phobius"/>
    </source>
</evidence>
<name>A0ABZ0W1I2_9BACT</name>
<evidence type="ECO:0000313" key="4">
    <source>
        <dbReference type="Proteomes" id="UP001325680"/>
    </source>
</evidence>
<sequence>MSAIGFIFLGVFLWILYNLFVRVIWPVYKTTRQLKKQFRHMAEQREAQNDPPPPQRTEMPKEKVGEYIEFEEVK</sequence>
<protein>
    <recommendedName>
        <fullName evidence="5">DUF4834 domain-containing protein</fullName>
    </recommendedName>
</protein>
<dbReference type="RefSeq" id="WP_114790069.1">
    <property type="nucleotide sequence ID" value="NZ_CP139960.1"/>
</dbReference>
<evidence type="ECO:0000256" key="1">
    <source>
        <dbReference type="SAM" id="MobiDB-lite"/>
    </source>
</evidence>
<proteinExistence type="predicted"/>
<gene>
    <name evidence="3" type="ORF">U0035_12235</name>
</gene>
<keyword evidence="2" id="KW-0472">Membrane</keyword>
<accession>A0ABZ0W1I2</accession>
<feature type="region of interest" description="Disordered" evidence="1">
    <location>
        <begin position="39"/>
        <end position="63"/>
    </location>
</feature>
<evidence type="ECO:0000313" key="3">
    <source>
        <dbReference type="EMBL" id="WQD36434.1"/>
    </source>
</evidence>
<reference evidence="3 4" key="1">
    <citation type="submission" date="2023-12" db="EMBL/GenBank/DDBJ databases">
        <title>Genome sequencing and assembly of bacterial species from a model synthetic community.</title>
        <authorList>
            <person name="Hogle S.L."/>
        </authorList>
    </citation>
    <scope>NUCLEOTIDE SEQUENCE [LARGE SCALE GENOMIC DNA]</scope>
    <source>
        <strain evidence="3 4">HAMBI_3031</strain>
    </source>
</reference>
<keyword evidence="4" id="KW-1185">Reference proteome</keyword>
<evidence type="ECO:0008006" key="5">
    <source>
        <dbReference type="Google" id="ProtNLM"/>
    </source>
</evidence>
<organism evidence="3 4">
    <name type="scientific">Niabella yanshanensis</name>
    <dbReference type="NCBI Taxonomy" id="577386"/>
    <lineage>
        <taxon>Bacteria</taxon>
        <taxon>Pseudomonadati</taxon>
        <taxon>Bacteroidota</taxon>
        <taxon>Chitinophagia</taxon>
        <taxon>Chitinophagales</taxon>
        <taxon>Chitinophagaceae</taxon>
        <taxon>Niabella</taxon>
    </lineage>
</organism>